<evidence type="ECO:0000259" key="7">
    <source>
        <dbReference type="PROSITE" id="PS50922"/>
    </source>
</evidence>
<dbReference type="OMA" id="WADTERT"/>
<proteinExistence type="predicted"/>
<dbReference type="InterPro" id="IPR006634">
    <property type="entry name" value="TLC-dom"/>
</dbReference>
<feature type="transmembrane region" description="Helical" evidence="6">
    <location>
        <begin position="25"/>
        <end position="42"/>
    </location>
</feature>
<keyword evidence="4 5" id="KW-0472">Membrane</keyword>
<dbReference type="AlphaFoldDB" id="A0A1G4MIQ8"/>
<dbReference type="PANTHER" id="PTHR13439:SF0">
    <property type="entry name" value="TOPOISOMERASE I DAMAGE AFFECTED PROTEIN 4"/>
    <property type="match status" value="1"/>
</dbReference>
<sequence length="270" mass="31344">MEDPFLAYTPFKNCENLYIRHLHEIVGSFVFYQFIIFRWLAPKANKLIFGRHYSSIKDEETKLNFDIHAVSMVQSVVSLVLTWKILFLPFSLNVATYQDPFTSMVSSLTIGYFLWDLYVCLKYFSMFGIGFLGHACGSLYVFTISLRPFCQPWIGKFLIFEASTPFVNINWYISQLSRTSSKPVVPTWFNMANGLLLMLVFFLVRIVWGFAAIVILCYQLWVWRAIIPNWLPFTLVPLNFGMDALNVFWLSKMVKIAKKMANGGSKSKKF</sequence>
<dbReference type="InterPro" id="IPR050846">
    <property type="entry name" value="TLCD"/>
</dbReference>
<dbReference type="Proteomes" id="UP000190831">
    <property type="component" value="Chromosome G"/>
</dbReference>
<dbReference type="GO" id="GO:0005783">
    <property type="term" value="C:endoplasmic reticulum"/>
    <property type="evidence" value="ECO:0007669"/>
    <property type="project" value="TreeGrafter"/>
</dbReference>
<keyword evidence="3 6" id="KW-1133">Transmembrane helix</keyword>
<evidence type="ECO:0000256" key="5">
    <source>
        <dbReference type="PROSITE-ProRule" id="PRU00205"/>
    </source>
</evidence>
<feature type="domain" description="TLC" evidence="7">
    <location>
        <begin position="60"/>
        <end position="262"/>
    </location>
</feature>
<feature type="transmembrane region" description="Helical" evidence="6">
    <location>
        <begin position="194"/>
        <end position="221"/>
    </location>
</feature>
<dbReference type="Pfam" id="PF03798">
    <property type="entry name" value="TRAM_LAG1_CLN8"/>
    <property type="match status" value="1"/>
</dbReference>
<protein>
    <submittedName>
        <fullName evidence="8">LAFE_0G17282g1_1</fullName>
    </submittedName>
</protein>
<dbReference type="PROSITE" id="PS50922">
    <property type="entry name" value="TLC"/>
    <property type="match status" value="1"/>
</dbReference>
<reference evidence="8 9" key="1">
    <citation type="submission" date="2016-03" db="EMBL/GenBank/DDBJ databases">
        <authorList>
            <person name="Devillers H."/>
        </authorList>
    </citation>
    <scope>NUCLEOTIDE SEQUENCE [LARGE SCALE GENOMIC DNA]</scope>
    <source>
        <strain evidence="8">CBS 6772</strain>
    </source>
</reference>
<dbReference type="PANTHER" id="PTHR13439">
    <property type="entry name" value="CT120 PROTEIN"/>
    <property type="match status" value="1"/>
</dbReference>
<evidence type="ECO:0000256" key="3">
    <source>
        <dbReference type="ARBA" id="ARBA00022989"/>
    </source>
</evidence>
<dbReference type="EMBL" id="LT598486">
    <property type="protein sequence ID" value="SCW03745.1"/>
    <property type="molecule type" value="Genomic_DNA"/>
</dbReference>
<evidence type="ECO:0000256" key="1">
    <source>
        <dbReference type="ARBA" id="ARBA00004141"/>
    </source>
</evidence>
<evidence type="ECO:0000313" key="8">
    <source>
        <dbReference type="EMBL" id="SCW03745.1"/>
    </source>
</evidence>
<evidence type="ECO:0000313" key="9">
    <source>
        <dbReference type="Proteomes" id="UP000190831"/>
    </source>
</evidence>
<feature type="transmembrane region" description="Helical" evidence="6">
    <location>
        <begin position="126"/>
        <end position="147"/>
    </location>
</feature>
<comment type="subcellular location">
    <subcellularLocation>
        <location evidence="1">Membrane</location>
        <topology evidence="1">Multi-pass membrane protein</topology>
    </subcellularLocation>
</comment>
<dbReference type="GO" id="GO:0055088">
    <property type="term" value="P:lipid homeostasis"/>
    <property type="evidence" value="ECO:0007669"/>
    <property type="project" value="TreeGrafter"/>
</dbReference>
<keyword evidence="9" id="KW-1185">Reference proteome</keyword>
<evidence type="ECO:0000256" key="4">
    <source>
        <dbReference type="ARBA" id="ARBA00023136"/>
    </source>
</evidence>
<dbReference type="OrthoDB" id="10266980at2759"/>
<organism evidence="8 9">
    <name type="scientific">Lachancea fermentati</name>
    <name type="common">Zygosaccharomyces fermentati</name>
    <dbReference type="NCBI Taxonomy" id="4955"/>
    <lineage>
        <taxon>Eukaryota</taxon>
        <taxon>Fungi</taxon>
        <taxon>Dikarya</taxon>
        <taxon>Ascomycota</taxon>
        <taxon>Saccharomycotina</taxon>
        <taxon>Saccharomycetes</taxon>
        <taxon>Saccharomycetales</taxon>
        <taxon>Saccharomycetaceae</taxon>
        <taxon>Lachancea</taxon>
    </lineage>
</organism>
<gene>
    <name evidence="8" type="ORF">LAFE_0G17282G</name>
</gene>
<feature type="transmembrane region" description="Helical" evidence="6">
    <location>
        <begin position="227"/>
        <end position="250"/>
    </location>
</feature>
<dbReference type="GO" id="GO:0016020">
    <property type="term" value="C:membrane"/>
    <property type="evidence" value="ECO:0007669"/>
    <property type="project" value="UniProtKB-SubCell"/>
</dbReference>
<evidence type="ECO:0000256" key="2">
    <source>
        <dbReference type="ARBA" id="ARBA00022692"/>
    </source>
</evidence>
<evidence type="ECO:0000256" key="6">
    <source>
        <dbReference type="SAM" id="Phobius"/>
    </source>
</evidence>
<dbReference type="SMART" id="SM00724">
    <property type="entry name" value="TLC"/>
    <property type="match status" value="1"/>
</dbReference>
<accession>A0A1G4MIQ8</accession>
<keyword evidence="2 5" id="KW-0812">Transmembrane</keyword>
<name>A0A1G4MIQ8_LACFM</name>